<dbReference type="SUPFAM" id="SSF101898">
    <property type="entry name" value="NHL repeat"/>
    <property type="match status" value="1"/>
</dbReference>
<keyword evidence="6" id="KW-0521">NADP</keyword>
<dbReference type="SUPFAM" id="SSF56399">
    <property type="entry name" value="ADP-ribosylation"/>
    <property type="match status" value="1"/>
</dbReference>
<comment type="caution">
    <text evidence="8">The sequence shown here is derived from an EMBL/GenBank/DDBJ whole genome shotgun (WGS) entry which is preliminary data.</text>
</comment>
<evidence type="ECO:0000313" key="8">
    <source>
        <dbReference type="EMBL" id="CAF0952664.1"/>
    </source>
</evidence>
<protein>
    <recommendedName>
        <fullName evidence="6">NAD(P)(+)--arginine ADP-ribosyltransferase</fullName>
        <ecNumber evidence="6">2.4.2.31</ecNumber>
    </recommendedName>
    <alternativeName>
        <fullName evidence="6">Mono(ADP-ribosyl)transferase</fullName>
    </alternativeName>
</protein>
<keyword evidence="4" id="KW-0548">Nucleotidyltransferase</keyword>
<dbReference type="EMBL" id="CAJNOE010000128">
    <property type="protein sequence ID" value="CAF0952664.1"/>
    <property type="molecule type" value="Genomic_DNA"/>
</dbReference>
<dbReference type="PROSITE" id="PS51996">
    <property type="entry name" value="TR_MART"/>
    <property type="match status" value="1"/>
</dbReference>
<evidence type="ECO:0000256" key="2">
    <source>
        <dbReference type="ARBA" id="ARBA00022676"/>
    </source>
</evidence>
<dbReference type="InterPro" id="IPR000768">
    <property type="entry name" value="ART"/>
</dbReference>
<sequence length="805" mass="92266">MNNNNYQYSPLKDEDLATNTNNTNNILIWLDEEALNSTLPNTRLTIDMFKSIANTDYELYNSSELFLTDIDNTIKTRRVIVIMSGWFAEKLLSELSVSLLREISPILIFCQASTNYQYSLKKYGKVIDICTDEQCLKEVIQDQLNPSTNLLVMGRDLNPLFILNDNNNEFNLYKQYIELLKSYPWTTSNRKKMIDECIKHYRKNTAMRQKIEEFKYSYTPETAIQWYTKDSFLYRLVNKALRLLDMDQINIFRPYIKDLCTQLEHLHEQNQSNTPLTVYRGHGNMNIDHFETIQRNIGGLISFNGFLSTTTNYEVAIIYAGSRSTQDKSVIYEIRTNHNSKNVVFADISKFSDIVDEQEVLFSLCSIFRIDNIIDDIGNDLSKIIMSTTDQDTINIERKQCLPCMNHYYRKQNIIKVSAAIIIVAIMTFGIFFGISMMFKNKNRSSYNCTSSDCITTTSINTPSSVTKNSLQTISTTSKYVTTSTRVSTLGPNCVPVGWNYEGDLITNDQPGYHLAIANNENVYVAHQKENSLDKWSPQGILIKKLYSGSFNVESPLFYHSPSQSLYFCNFWNNKTSVFKITDENPVPIYAIENMTSELGEKLYLSSCSGLYVNTLGDIFMLDTRYKVIRKWTSSSSSFIVVARLNMTNPLFDESTRLQDFAIDEVNNIIYLLVRLSHTYKSINFNSRILKYINGSEYGITIIDATPIEMFPSTNAVDIDLYAIILDKTGYIIISESKQISIWSSDGEFKGVAIGKYRVDQSAIRENIYVLKMVLDGSGNLYAYVQPGYIAKFNRTSSTCKNNTV</sequence>
<dbReference type="EMBL" id="CAJOBB010001172">
    <property type="protein sequence ID" value="CAF3819870.1"/>
    <property type="molecule type" value="Genomic_DNA"/>
</dbReference>
<reference evidence="8" key="1">
    <citation type="submission" date="2021-02" db="EMBL/GenBank/DDBJ databases">
        <authorList>
            <person name="Nowell W R."/>
        </authorList>
    </citation>
    <scope>NUCLEOTIDE SEQUENCE</scope>
</reference>
<evidence type="ECO:0000256" key="6">
    <source>
        <dbReference type="RuleBase" id="RU361228"/>
    </source>
</evidence>
<evidence type="ECO:0000256" key="4">
    <source>
        <dbReference type="ARBA" id="ARBA00022695"/>
    </source>
</evidence>
<dbReference type="EC" id="2.4.2.31" evidence="6"/>
<accession>A0A814DAI0</accession>
<comment type="catalytic activity">
    <reaction evidence="5 6">
        <text>L-arginyl-[protein] + NAD(+) = N(omega)-(ADP-D-ribosyl)-L-arginyl-[protein] + nicotinamide + H(+)</text>
        <dbReference type="Rhea" id="RHEA:19149"/>
        <dbReference type="Rhea" id="RHEA-COMP:10532"/>
        <dbReference type="Rhea" id="RHEA-COMP:15087"/>
        <dbReference type="ChEBI" id="CHEBI:15378"/>
        <dbReference type="ChEBI" id="CHEBI:17154"/>
        <dbReference type="ChEBI" id="CHEBI:29965"/>
        <dbReference type="ChEBI" id="CHEBI:57540"/>
        <dbReference type="ChEBI" id="CHEBI:142554"/>
        <dbReference type="EC" id="2.4.2.31"/>
    </reaction>
</comment>
<dbReference type="Gene3D" id="2.120.10.30">
    <property type="entry name" value="TolB, C-terminal domain"/>
    <property type="match status" value="1"/>
</dbReference>
<evidence type="ECO:0000256" key="5">
    <source>
        <dbReference type="ARBA" id="ARBA00047597"/>
    </source>
</evidence>
<keyword evidence="7" id="KW-0472">Membrane</keyword>
<evidence type="ECO:0000313" key="9">
    <source>
        <dbReference type="EMBL" id="CAF3819870.1"/>
    </source>
</evidence>
<feature type="transmembrane region" description="Helical" evidence="7">
    <location>
        <begin position="414"/>
        <end position="435"/>
    </location>
</feature>
<keyword evidence="6" id="KW-0520">NAD</keyword>
<keyword evidence="2 6" id="KW-0328">Glycosyltransferase</keyword>
<dbReference type="Gene3D" id="3.90.176.10">
    <property type="entry name" value="Toxin ADP-ribosyltransferase, Chain A, domain 1"/>
    <property type="match status" value="1"/>
</dbReference>
<gene>
    <name evidence="8" type="ORF">IZO911_LOCUS15094</name>
    <name evidence="9" type="ORF">KXQ929_LOCUS18166</name>
</gene>
<keyword evidence="7" id="KW-1133">Transmembrane helix</keyword>
<keyword evidence="7" id="KW-0812">Transmembrane</keyword>
<dbReference type="Proteomes" id="UP000663860">
    <property type="component" value="Unassembled WGS sequence"/>
</dbReference>
<dbReference type="InterPro" id="IPR011042">
    <property type="entry name" value="6-blade_b-propeller_TolB-like"/>
</dbReference>
<dbReference type="Pfam" id="PF01129">
    <property type="entry name" value="ART"/>
    <property type="match status" value="1"/>
</dbReference>
<name>A0A814DAI0_9BILA</name>
<dbReference type="AlphaFoldDB" id="A0A814DAI0"/>
<organism evidence="8 10">
    <name type="scientific">Adineta steineri</name>
    <dbReference type="NCBI Taxonomy" id="433720"/>
    <lineage>
        <taxon>Eukaryota</taxon>
        <taxon>Metazoa</taxon>
        <taxon>Spiralia</taxon>
        <taxon>Gnathifera</taxon>
        <taxon>Rotifera</taxon>
        <taxon>Eurotatoria</taxon>
        <taxon>Bdelloidea</taxon>
        <taxon>Adinetida</taxon>
        <taxon>Adinetidae</taxon>
        <taxon>Adineta</taxon>
    </lineage>
</organism>
<evidence type="ECO:0000313" key="10">
    <source>
        <dbReference type="Proteomes" id="UP000663860"/>
    </source>
</evidence>
<proteinExistence type="inferred from homology"/>
<evidence type="ECO:0000256" key="3">
    <source>
        <dbReference type="ARBA" id="ARBA00022679"/>
    </source>
</evidence>
<dbReference type="GO" id="GO:0005576">
    <property type="term" value="C:extracellular region"/>
    <property type="evidence" value="ECO:0007669"/>
    <property type="project" value="InterPro"/>
</dbReference>
<evidence type="ECO:0000256" key="7">
    <source>
        <dbReference type="SAM" id="Phobius"/>
    </source>
</evidence>
<evidence type="ECO:0000256" key="1">
    <source>
        <dbReference type="ARBA" id="ARBA00009558"/>
    </source>
</evidence>
<dbReference type="Proteomes" id="UP000663868">
    <property type="component" value="Unassembled WGS sequence"/>
</dbReference>
<keyword evidence="3 6" id="KW-0808">Transferase</keyword>
<comment type="similarity">
    <text evidence="1 6">Belongs to the Arg-specific ADP-ribosyltransferase family.</text>
</comment>